<sequence>MVQWTYVLGMALLIAAALVYMESWWHLFDRVEQAGVVFGFLLLLFVLAYLCRKKFSFFSGLSLLAGYICLGPAIALIGTIYHSQAESWWLLFFWLLPVMVVTLQVKMRSLLVLRFLLFQTLLWTIIFPVYYNWPEAGTLIGLLAASAVNASIYWWSLRKGKDVLLQHAWFTAVLWFPFCGAVRYVLPEVEVFAGTAYLAILAVSFYAVRRRPATLKITIVFTGLYAFQFLFITMMDIYSGAVFIIIFLFAAGAVYGSVKLISSFAKRGRSMQSKLFFLHTVTLVGALIAAGAFSGFVGLFLFEALPAVLFVSILVLFSFVLWKRKLDSSFAQAIVFFSMIQLVVLSADAAVWQMLPLLALTGWIWMRDDRPFYRIVVYGLANAALLTWLFLLVENTHAVVWTAAGLNILIAAEAYWRLSIRLLYLLGYLAALMLLFQLPYTVIETELLYWSYLFGYFLLLTGLLYVQVRQKDSIAVTITAVLWFVFLFTQYVDLFWTYVHLAFTLFLLGVGFLLTAYILEKKKQPLLKEAPLRLGKLPAAAVLLAAVILLIPAVQKEMVLQNGEVLWLEVEDYGPGYEEAENQAYINIYDGTYEENFPSGSYVHAQLEETENDSYRLLDIKADKEEAGSPSFRGRVNSWNGTEFGIDSYPAPEGEISHVLLRIGTDGVAVIEDVRYRQ</sequence>
<feature type="transmembrane region" description="Helical" evidence="1">
    <location>
        <begin position="449"/>
        <end position="466"/>
    </location>
</feature>
<evidence type="ECO:0000313" key="4">
    <source>
        <dbReference type="Proteomes" id="UP000285120"/>
    </source>
</evidence>
<keyword evidence="1" id="KW-0812">Transmembrane</keyword>
<dbReference type="Pfam" id="PF09925">
    <property type="entry name" value="DUF2157"/>
    <property type="match status" value="1"/>
</dbReference>
<feature type="transmembrane region" description="Helical" evidence="1">
    <location>
        <begin position="423"/>
        <end position="443"/>
    </location>
</feature>
<feature type="transmembrane region" description="Helical" evidence="1">
    <location>
        <begin position="473"/>
        <end position="492"/>
    </location>
</feature>
<accession>A0A419UWL4</accession>
<keyword evidence="1" id="KW-0472">Membrane</keyword>
<gene>
    <name evidence="3" type="ORF">ATL39_2952</name>
</gene>
<feature type="transmembrane region" description="Helical" evidence="1">
    <location>
        <begin position="215"/>
        <end position="231"/>
    </location>
</feature>
<feature type="transmembrane region" description="Helical" evidence="1">
    <location>
        <begin position="112"/>
        <end position="131"/>
    </location>
</feature>
<keyword evidence="4" id="KW-1185">Reference proteome</keyword>
<feature type="transmembrane region" description="Helical" evidence="1">
    <location>
        <begin position="191"/>
        <end position="208"/>
    </location>
</feature>
<dbReference type="EMBL" id="RAPK01000011">
    <property type="protein sequence ID" value="RKD69532.1"/>
    <property type="molecule type" value="Genomic_DNA"/>
</dbReference>
<comment type="caution">
    <text evidence="3">The sequence shown here is derived from an EMBL/GenBank/DDBJ whole genome shotgun (WGS) entry which is preliminary data.</text>
</comment>
<protein>
    <submittedName>
        <fullName evidence="3">Putative membrane protein DUF2157</fullName>
    </submittedName>
</protein>
<evidence type="ECO:0000256" key="1">
    <source>
        <dbReference type="SAM" id="Phobius"/>
    </source>
</evidence>
<keyword evidence="1" id="KW-1133">Transmembrane helix</keyword>
<feature type="transmembrane region" description="Helical" evidence="1">
    <location>
        <begin position="237"/>
        <end position="255"/>
    </location>
</feature>
<name>A0A419UWL4_9BACL</name>
<feature type="transmembrane region" description="Helical" evidence="1">
    <location>
        <begin position="167"/>
        <end position="185"/>
    </location>
</feature>
<reference evidence="3 4" key="1">
    <citation type="submission" date="2018-09" db="EMBL/GenBank/DDBJ databases">
        <title>Genomic Encyclopedia of Archaeal and Bacterial Type Strains, Phase II (KMG-II): from individual species to whole genera.</title>
        <authorList>
            <person name="Goeker M."/>
        </authorList>
    </citation>
    <scope>NUCLEOTIDE SEQUENCE [LARGE SCALE GENOMIC DNA]</scope>
    <source>
        <strain evidence="3 4">DSM 17008</strain>
    </source>
</reference>
<feature type="domain" description="DUF2157" evidence="2">
    <location>
        <begin position="5"/>
        <end position="110"/>
    </location>
</feature>
<feature type="transmembrane region" description="Helical" evidence="1">
    <location>
        <begin position="276"/>
        <end position="298"/>
    </location>
</feature>
<feature type="transmembrane region" description="Helical" evidence="1">
    <location>
        <begin position="63"/>
        <end position="81"/>
    </location>
</feature>
<feature type="transmembrane region" description="Helical" evidence="1">
    <location>
        <begin position="531"/>
        <end position="554"/>
    </location>
</feature>
<evidence type="ECO:0000313" key="3">
    <source>
        <dbReference type="EMBL" id="RKD69532.1"/>
    </source>
</evidence>
<dbReference type="InterPro" id="IPR018677">
    <property type="entry name" value="DUF2157"/>
</dbReference>
<organism evidence="3 4">
    <name type="scientific">Sinobaca qinghaiensis</name>
    <dbReference type="NCBI Taxonomy" id="342944"/>
    <lineage>
        <taxon>Bacteria</taxon>
        <taxon>Bacillati</taxon>
        <taxon>Bacillota</taxon>
        <taxon>Bacilli</taxon>
        <taxon>Bacillales</taxon>
        <taxon>Sporolactobacillaceae</taxon>
        <taxon>Sinobaca</taxon>
    </lineage>
</organism>
<evidence type="ECO:0000259" key="2">
    <source>
        <dbReference type="Pfam" id="PF09925"/>
    </source>
</evidence>
<feature type="transmembrane region" description="Helical" evidence="1">
    <location>
        <begin position="87"/>
        <end position="105"/>
    </location>
</feature>
<feature type="transmembrane region" description="Helical" evidence="1">
    <location>
        <begin position="304"/>
        <end position="322"/>
    </location>
</feature>
<proteinExistence type="predicted"/>
<feature type="transmembrane region" description="Helical" evidence="1">
    <location>
        <begin position="137"/>
        <end position="155"/>
    </location>
</feature>
<feature type="transmembrane region" description="Helical" evidence="1">
    <location>
        <begin position="373"/>
        <end position="392"/>
    </location>
</feature>
<dbReference type="Proteomes" id="UP000285120">
    <property type="component" value="Unassembled WGS sequence"/>
</dbReference>
<dbReference type="AlphaFoldDB" id="A0A419UWL4"/>
<feature type="transmembrane region" description="Helical" evidence="1">
    <location>
        <begin position="7"/>
        <end position="27"/>
    </location>
</feature>
<feature type="transmembrane region" description="Helical" evidence="1">
    <location>
        <begin position="33"/>
        <end position="51"/>
    </location>
</feature>
<feature type="transmembrane region" description="Helical" evidence="1">
    <location>
        <begin position="498"/>
        <end position="519"/>
    </location>
</feature>